<feature type="domain" description="UPF0261" evidence="1">
    <location>
        <begin position="1"/>
        <end position="95"/>
    </location>
</feature>
<organism evidence="2 3">
    <name type="scientific">Xylaria arbuscula</name>
    <dbReference type="NCBI Taxonomy" id="114810"/>
    <lineage>
        <taxon>Eukaryota</taxon>
        <taxon>Fungi</taxon>
        <taxon>Dikarya</taxon>
        <taxon>Ascomycota</taxon>
        <taxon>Pezizomycotina</taxon>
        <taxon>Sordariomycetes</taxon>
        <taxon>Xylariomycetidae</taxon>
        <taxon>Xylariales</taxon>
        <taxon>Xylariaceae</taxon>
        <taxon>Xylaria</taxon>
    </lineage>
</organism>
<dbReference type="PANTHER" id="PTHR31862">
    <property type="entry name" value="UPF0261 DOMAIN PROTEIN (AFU_ORTHOLOGUE AFUA_1G10120)"/>
    <property type="match status" value="1"/>
</dbReference>
<comment type="caution">
    <text evidence="2">The sequence shown here is derived from an EMBL/GenBank/DDBJ whole genome shotgun (WGS) entry which is preliminary data.</text>
</comment>
<accession>A0A9W8N958</accession>
<sequence>MRTTRDECEELGKRIANRLRTNCVNPEAIEVWLPLKGVSVIAVEGEAFFDKKADEALFGAIRTGLDGSGIAVKEIDTHINSPKWAESIAQQLADLAGRVGKGY</sequence>
<dbReference type="PANTHER" id="PTHR31862:SF1">
    <property type="entry name" value="UPF0261 DOMAIN PROTEIN (AFU_ORTHOLOGUE AFUA_1G10120)"/>
    <property type="match status" value="1"/>
</dbReference>
<evidence type="ECO:0000313" key="3">
    <source>
        <dbReference type="Proteomes" id="UP001148614"/>
    </source>
</evidence>
<evidence type="ECO:0000313" key="2">
    <source>
        <dbReference type="EMBL" id="KAJ3563351.1"/>
    </source>
</evidence>
<dbReference type="Pfam" id="PF23189">
    <property type="entry name" value="UPF0261_C"/>
    <property type="match status" value="1"/>
</dbReference>
<keyword evidence="3" id="KW-1185">Reference proteome</keyword>
<evidence type="ECO:0000259" key="1">
    <source>
        <dbReference type="Pfam" id="PF23189"/>
    </source>
</evidence>
<dbReference type="Proteomes" id="UP001148614">
    <property type="component" value="Unassembled WGS sequence"/>
</dbReference>
<gene>
    <name evidence="2" type="ORF">NPX13_g8233</name>
</gene>
<dbReference type="AlphaFoldDB" id="A0A9W8N958"/>
<dbReference type="VEuPathDB" id="FungiDB:F4678DRAFT_449387"/>
<protein>
    <recommendedName>
        <fullName evidence="1">UPF0261 domain-containing protein</fullName>
    </recommendedName>
</protein>
<proteinExistence type="predicted"/>
<name>A0A9W8N958_9PEZI</name>
<reference evidence="2" key="1">
    <citation type="submission" date="2022-07" db="EMBL/GenBank/DDBJ databases">
        <title>Genome Sequence of Xylaria arbuscula.</title>
        <authorList>
            <person name="Buettner E."/>
        </authorList>
    </citation>
    <scope>NUCLEOTIDE SEQUENCE</scope>
    <source>
        <strain evidence="2">VT107</strain>
    </source>
</reference>
<dbReference type="EMBL" id="JANPWZ010001772">
    <property type="protein sequence ID" value="KAJ3563351.1"/>
    <property type="molecule type" value="Genomic_DNA"/>
</dbReference>
<dbReference type="Gene3D" id="3.40.50.12030">
    <property type="entry name" value="Uncharacterised protein family UPF0261, NC domain"/>
    <property type="match status" value="1"/>
</dbReference>
<dbReference type="InterPro" id="IPR056778">
    <property type="entry name" value="UPF0261_C"/>
</dbReference>
<dbReference type="InterPro" id="IPR051353">
    <property type="entry name" value="Tobamovirus_resist_UPF0261"/>
</dbReference>